<evidence type="ECO:0000256" key="1">
    <source>
        <dbReference type="PROSITE-ProRule" id="PRU00339"/>
    </source>
</evidence>
<dbReference type="PANTHER" id="PTHR12558">
    <property type="entry name" value="CELL DIVISION CYCLE 16,23,27"/>
    <property type="match status" value="1"/>
</dbReference>
<dbReference type="Pfam" id="PF13424">
    <property type="entry name" value="TPR_12"/>
    <property type="match status" value="1"/>
</dbReference>
<feature type="repeat" description="TPR" evidence="1">
    <location>
        <begin position="429"/>
        <end position="462"/>
    </location>
</feature>
<protein>
    <submittedName>
        <fullName evidence="3">Tetratricopeptide repeat protein</fullName>
    </submittedName>
</protein>
<dbReference type="InterPro" id="IPR011990">
    <property type="entry name" value="TPR-like_helical_dom_sf"/>
</dbReference>
<evidence type="ECO:0000313" key="4">
    <source>
        <dbReference type="Proteomes" id="UP000764045"/>
    </source>
</evidence>
<accession>A0A938WN84</accession>
<evidence type="ECO:0000256" key="2">
    <source>
        <dbReference type="SAM" id="SignalP"/>
    </source>
</evidence>
<organism evidence="3 4">
    <name type="scientific">Marseilla massiliensis</name>
    <dbReference type="NCBI Taxonomy" id="1841864"/>
    <lineage>
        <taxon>Bacteria</taxon>
        <taxon>Pseudomonadati</taxon>
        <taxon>Bacteroidota</taxon>
        <taxon>Bacteroidia</taxon>
        <taxon>Bacteroidales</taxon>
        <taxon>Prevotellaceae</taxon>
        <taxon>Marseilla</taxon>
    </lineage>
</organism>
<dbReference type="SMART" id="SM00028">
    <property type="entry name" value="TPR"/>
    <property type="match status" value="5"/>
</dbReference>
<feature type="chain" id="PRO_5037577956" evidence="2">
    <location>
        <begin position="23"/>
        <end position="474"/>
    </location>
</feature>
<dbReference type="EMBL" id="JACJJL010000021">
    <property type="protein sequence ID" value="MBM6662445.1"/>
    <property type="molecule type" value="Genomic_DNA"/>
</dbReference>
<dbReference type="Pfam" id="PF13432">
    <property type="entry name" value="TPR_16"/>
    <property type="match status" value="1"/>
</dbReference>
<keyword evidence="1" id="KW-0802">TPR repeat</keyword>
<dbReference type="PROSITE" id="PS50005">
    <property type="entry name" value="TPR"/>
    <property type="match status" value="2"/>
</dbReference>
<dbReference type="PANTHER" id="PTHR12558:SF13">
    <property type="entry name" value="CELL DIVISION CYCLE PROTEIN 27 HOMOLOG"/>
    <property type="match status" value="1"/>
</dbReference>
<keyword evidence="4" id="KW-1185">Reference proteome</keyword>
<comment type="caution">
    <text evidence="3">The sequence shown here is derived from an EMBL/GenBank/DDBJ whole genome shotgun (WGS) entry which is preliminary data.</text>
</comment>
<dbReference type="SUPFAM" id="SSF48452">
    <property type="entry name" value="TPR-like"/>
    <property type="match status" value="3"/>
</dbReference>
<dbReference type="InterPro" id="IPR019734">
    <property type="entry name" value="TPR_rpt"/>
</dbReference>
<feature type="repeat" description="TPR" evidence="1">
    <location>
        <begin position="263"/>
        <end position="296"/>
    </location>
</feature>
<dbReference type="Proteomes" id="UP000764045">
    <property type="component" value="Unassembled WGS sequence"/>
</dbReference>
<reference evidence="3 4" key="1">
    <citation type="journal article" date="2021" name="Sci. Rep.">
        <title>The distribution of antibiotic resistance genes in chicken gut microbiota commensals.</title>
        <authorList>
            <person name="Juricova H."/>
            <person name="Matiasovicova J."/>
            <person name="Kubasova T."/>
            <person name="Cejkova D."/>
            <person name="Rychlik I."/>
        </authorList>
    </citation>
    <scope>NUCLEOTIDE SEQUENCE [LARGE SCALE GENOMIC DNA]</scope>
    <source>
        <strain evidence="3 4">An819</strain>
    </source>
</reference>
<evidence type="ECO:0000313" key="3">
    <source>
        <dbReference type="EMBL" id="MBM6662445.1"/>
    </source>
</evidence>
<name>A0A938WN84_9BACT</name>
<gene>
    <name evidence="3" type="ORF">H6B30_11905</name>
</gene>
<keyword evidence="2" id="KW-0732">Signal</keyword>
<dbReference type="Gene3D" id="1.25.40.10">
    <property type="entry name" value="Tetratricopeptide repeat domain"/>
    <property type="match status" value="2"/>
</dbReference>
<dbReference type="AlphaFoldDB" id="A0A938WN84"/>
<proteinExistence type="predicted"/>
<feature type="signal peptide" evidence="2">
    <location>
        <begin position="1"/>
        <end position="22"/>
    </location>
</feature>
<sequence length="474" mass="53922">MKSLKYLLIGSFMLALSVPAMAQDDNKATIDAITKVIKSKPADLEDQVKAVYKKNKKNEDVLVAMGRAFLDIKDTVNATQYVEYALKANKKYAPAFILQGDIAALNNDGGAAAGYYNQAIYFDPKDPEGYYKYASVYRKISPTEAVGRLEELRAQRPDVVVDGMIGHIYYISNEFDKAAESYAKADRNKLTEKELTEYAMALYFGQKYSESLEIAKFGLTKLPRDAAFNRLAFFNCTDMEDYPSALNYADALFNKSDSAKFSYYDYTYYGNAYNGNKEYDKAVAMYQKALEQKIDNNEKRAGVIKQLSDCYLAKEDYSNAIKYYQDYLTTLGNASANDAAALAQIYIQYADTLSDTARLDMFKKAEQVYVDMEKKYPDALEYVTFMRARVNSYMDPETKEGLAKPYYEKVMGMIEPRAEKSASDNARLVECYRYLGYYYLLKEDKATSTSYWNKILAIDPENEIARQALTLTTK</sequence>